<keyword evidence="3" id="KW-1185">Reference proteome</keyword>
<reference evidence="2 3" key="1">
    <citation type="submission" date="2018-06" db="EMBL/GenBank/DDBJ databases">
        <title>The Genome of Cuscuta australis (Dodder) Provides Insight into the Evolution of Plant Parasitism.</title>
        <authorList>
            <person name="Liu H."/>
        </authorList>
    </citation>
    <scope>NUCLEOTIDE SEQUENCE [LARGE SCALE GENOMIC DNA]</scope>
    <source>
        <strain evidence="3">cv. Yunnan</strain>
        <tissue evidence="2">Vines</tissue>
    </source>
</reference>
<feature type="compositionally biased region" description="Basic and acidic residues" evidence="1">
    <location>
        <begin position="38"/>
        <end position="56"/>
    </location>
</feature>
<dbReference type="AlphaFoldDB" id="A0A328E8S3"/>
<gene>
    <name evidence="2" type="ORF">DM860_016244</name>
</gene>
<proteinExistence type="predicted"/>
<accession>A0A328E8S3</accession>
<comment type="caution">
    <text evidence="2">The sequence shown here is derived from an EMBL/GenBank/DDBJ whole genome shotgun (WGS) entry which is preliminary data.</text>
</comment>
<dbReference type="Proteomes" id="UP000249390">
    <property type="component" value="Unassembled WGS sequence"/>
</dbReference>
<evidence type="ECO:0000313" key="2">
    <source>
        <dbReference type="EMBL" id="RAL53009.1"/>
    </source>
</evidence>
<dbReference type="EMBL" id="NQVE01000028">
    <property type="protein sequence ID" value="RAL53009.1"/>
    <property type="molecule type" value="Genomic_DNA"/>
</dbReference>
<sequence length="84" mass="9853">MDINNNNNRDRAAESGIPATGGSRYSDRGEWPSWKCRRREERVKQRSKKEEGDEEKLKKIYWSERKAESATSWGRSANMSQMWG</sequence>
<feature type="region of interest" description="Disordered" evidence="1">
    <location>
        <begin position="1"/>
        <end position="56"/>
    </location>
</feature>
<evidence type="ECO:0000256" key="1">
    <source>
        <dbReference type="SAM" id="MobiDB-lite"/>
    </source>
</evidence>
<organism evidence="2 3">
    <name type="scientific">Cuscuta australis</name>
    <dbReference type="NCBI Taxonomy" id="267555"/>
    <lineage>
        <taxon>Eukaryota</taxon>
        <taxon>Viridiplantae</taxon>
        <taxon>Streptophyta</taxon>
        <taxon>Embryophyta</taxon>
        <taxon>Tracheophyta</taxon>
        <taxon>Spermatophyta</taxon>
        <taxon>Magnoliopsida</taxon>
        <taxon>eudicotyledons</taxon>
        <taxon>Gunneridae</taxon>
        <taxon>Pentapetalae</taxon>
        <taxon>asterids</taxon>
        <taxon>lamiids</taxon>
        <taxon>Solanales</taxon>
        <taxon>Convolvulaceae</taxon>
        <taxon>Cuscuteae</taxon>
        <taxon>Cuscuta</taxon>
        <taxon>Cuscuta subgen. Grammica</taxon>
        <taxon>Cuscuta sect. Cleistogrammica</taxon>
    </lineage>
</organism>
<evidence type="ECO:0000313" key="3">
    <source>
        <dbReference type="Proteomes" id="UP000249390"/>
    </source>
</evidence>
<name>A0A328E8S3_9ASTE</name>
<protein>
    <submittedName>
        <fullName evidence="2">Uncharacterized protein</fullName>
    </submittedName>
</protein>